<evidence type="ECO:0000313" key="3">
    <source>
        <dbReference type="Proteomes" id="UP000198960"/>
    </source>
</evidence>
<reference evidence="3" key="1">
    <citation type="submission" date="2016-10" db="EMBL/GenBank/DDBJ databases">
        <authorList>
            <person name="Varghese N."/>
            <person name="Submissions S."/>
        </authorList>
    </citation>
    <scope>NUCLEOTIDE SEQUENCE [LARGE SCALE GENOMIC DNA]</scope>
    <source>
        <strain evidence="3">DSM 45413</strain>
    </source>
</reference>
<feature type="domain" description="NADP-dependent oxidoreductase" evidence="1">
    <location>
        <begin position="24"/>
        <end position="312"/>
    </location>
</feature>
<accession>A0A1H8WRN4</accession>
<dbReference type="GO" id="GO:0016491">
    <property type="term" value="F:oxidoreductase activity"/>
    <property type="evidence" value="ECO:0007669"/>
    <property type="project" value="InterPro"/>
</dbReference>
<proteinExistence type="predicted"/>
<dbReference type="PRINTS" id="PR00069">
    <property type="entry name" value="ALDKETRDTASE"/>
</dbReference>
<dbReference type="AlphaFoldDB" id="A0A1H8WRN4"/>
<evidence type="ECO:0000313" key="2">
    <source>
        <dbReference type="EMBL" id="SEP30292.1"/>
    </source>
</evidence>
<evidence type="ECO:0000259" key="1">
    <source>
        <dbReference type="Pfam" id="PF00248"/>
    </source>
</evidence>
<dbReference type="Pfam" id="PF00248">
    <property type="entry name" value="Aldo_ket_red"/>
    <property type="match status" value="1"/>
</dbReference>
<keyword evidence="3" id="KW-1185">Reference proteome</keyword>
<name>A0A1H8WRN4_9ACTN</name>
<dbReference type="Proteomes" id="UP000198960">
    <property type="component" value="Unassembled WGS sequence"/>
</dbReference>
<dbReference type="PANTHER" id="PTHR43364">
    <property type="entry name" value="NADH-SPECIFIC METHYLGLYOXAL REDUCTASE-RELATED"/>
    <property type="match status" value="1"/>
</dbReference>
<protein>
    <submittedName>
        <fullName evidence="2">Predicted oxidoreductase</fullName>
    </submittedName>
</protein>
<dbReference type="EMBL" id="FOEE01000027">
    <property type="protein sequence ID" value="SEP30292.1"/>
    <property type="molecule type" value="Genomic_DNA"/>
</dbReference>
<dbReference type="InterPro" id="IPR020471">
    <property type="entry name" value="AKR"/>
</dbReference>
<dbReference type="PANTHER" id="PTHR43364:SF6">
    <property type="entry name" value="OXIDOREDUCTASE-RELATED"/>
    <property type="match status" value="1"/>
</dbReference>
<dbReference type="InterPro" id="IPR050523">
    <property type="entry name" value="AKR_Detox_Biosynth"/>
</dbReference>
<gene>
    <name evidence="2" type="ORF">SAMN05660991_04669</name>
</gene>
<dbReference type="GO" id="GO:0005829">
    <property type="term" value="C:cytosol"/>
    <property type="evidence" value="ECO:0007669"/>
    <property type="project" value="TreeGrafter"/>
</dbReference>
<dbReference type="STRING" id="673521.SAMN05660991_04669"/>
<dbReference type="SUPFAM" id="SSF51430">
    <property type="entry name" value="NAD(P)-linked oxidoreductase"/>
    <property type="match status" value="1"/>
</dbReference>
<organism evidence="2 3">
    <name type="scientific">Trujillonella endophytica</name>
    <dbReference type="NCBI Taxonomy" id="673521"/>
    <lineage>
        <taxon>Bacteria</taxon>
        <taxon>Bacillati</taxon>
        <taxon>Actinomycetota</taxon>
        <taxon>Actinomycetes</taxon>
        <taxon>Geodermatophilales</taxon>
        <taxon>Geodermatophilaceae</taxon>
        <taxon>Trujillonella</taxon>
    </lineage>
</organism>
<dbReference type="InterPro" id="IPR036812">
    <property type="entry name" value="NAD(P)_OxRdtase_dom_sf"/>
</dbReference>
<dbReference type="Gene3D" id="3.20.20.100">
    <property type="entry name" value="NADP-dependent oxidoreductase domain"/>
    <property type="match status" value="1"/>
</dbReference>
<sequence>MRAPSAYGEEVPPLPRTDLVVSDLCLGANVFGWTADEPTSHALLDRYVDAVPGTQQPMVDTAEMYGSGRSEQILGTWLEARGRDRVVVATKASPMKGKERPLSAAQIRAAAERSLTNLRTDHIDVYYAHYDDDSTPLEETLQAFDELVQAGKVRYTATSNYSAARLTEAVDTAKRLGVSGYVALQPLYNLMDRAAYEDDLRDAVAAADLGCFPYFGLAAGFLTGKYRAGQRVESVREKMVAPYIGERGDRVLDAVREVADAHGTTSAAVALRWLADQPTVTAPIASGRTVEQLADLLPMLDLVLTDEERALLATASA</sequence>
<dbReference type="InterPro" id="IPR023210">
    <property type="entry name" value="NADP_OxRdtase_dom"/>
</dbReference>